<dbReference type="PANTHER" id="PTHR23505:SF79">
    <property type="entry name" value="PROTEIN SPINSTER"/>
    <property type="match status" value="1"/>
</dbReference>
<dbReference type="CDD" id="cd17328">
    <property type="entry name" value="MFS_spinster_like"/>
    <property type="match status" value="1"/>
</dbReference>
<feature type="transmembrane region" description="Helical" evidence="6">
    <location>
        <begin position="223"/>
        <end position="242"/>
    </location>
</feature>
<feature type="transmembrane region" description="Helical" evidence="6">
    <location>
        <begin position="81"/>
        <end position="101"/>
    </location>
</feature>
<evidence type="ECO:0000313" key="9">
    <source>
        <dbReference type="Proteomes" id="UP000238954"/>
    </source>
</evidence>
<keyword evidence="9" id="KW-1185">Reference proteome</keyword>
<evidence type="ECO:0000256" key="3">
    <source>
        <dbReference type="ARBA" id="ARBA00022692"/>
    </source>
</evidence>
<feature type="transmembrane region" description="Helical" evidence="6">
    <location>
        <begin position="171"/>
        <end position="191"/>
    </location>
</feature>
<feature type="transmembrane region" description="Helical" evidence="6">
    <location>
        <begin position="142"/>
        <end position="165"/>
    </location>
</feature>
<dbReference type="InterPro" id="IPR044770">
    <property type="entry name" value="MFS_spinster-like"/>
</dbReference>
<dbReference type="Gene3D" id="1.20.1250.20">
    <property type="entry name" value="MFS general substrate transporter like domains"/>
    <property type="match status" value="1"/>
</dbReference>
<evidence type="ECO:0000256" key="2">
    <source>
        <dbReference type="ARBA" id="ARBA00022448"/>
    </source>
</evidence>
<accession>A0A2S8B1S2</accession>
<dbReference type="EMBL" id="PHFW01000003">
    <property type="protein sequence ID" value="PQM26307.1"/>
    <property type="molecule type" value="Genomic_DNA"/>
</dbReference>
<gene>
    <name evidence="8" type="ORF">CVO77_14705</name>
</gene>
<evidence type="ECO:0000313" key="8">
    <source>
        <dbReference type="EMBL" id="PQM26307.1"/>
    </source>
</evidence>
<comment type="caution">
    <text evidence="8">The sequence shown here is derived from an EMBL/GenBank/DDBJ whole genome shotgun (WGS) entry which is preliminary data.</text>
</comment>
<feature type="domain" description="Major facilitator superfamily (MFS) profile" evidence="7">
    <location>
        <begin position="16"/>
        <end position="417"/>
    </location>
</feature>
<evidence type="ECO:0000256" key="1">
    <source>
        <dbReference type="ARBA" id="ARBA00004141"/>
    </source>
</evidence>
<dbReference type="InterPro" id="IPR036259">
    <property type="entry name" value="MFS_trans_sf"/>
</dbReference>
<keyword evidence="5 6" id="KW-0472">Membrane</keyword>
<keyword evidence="3 6" id="KW-0812">Transmembrane</keyword>
<feature type="transmembrane region" description="Helical" evidence="6">
    <location>
        <begin position="12"/>
        <end position="29"/>
    </location>
</feature>
<feature type="transmembrane region" description="Helical" evidence="6">
    <location>
        <begin position="50"/>
        <end position="75"/>
    </location>
</feature>
<dbReference type="GO" id="GO:0022857">
    <property type="term" value="F:transmembrane transporter activity"/>
    <property type="evidence" value="ECO:0007669"/>
    <property type="project" value="InterPro"/>
</dbReference>
<dbReference type="RefSeq" id="WP_105999684.1">
    <property type="nucleotide sequence ID" value="NZ_CM009578.1"/>
</dbReference>
<keyword evidence="2" id="KW-0813">Transport</keyword>
<comment type="subcellular location">
    <subcellularLocation>
        <location evidence="1">Membrane</location>
        <topology evidence="1">Multi-pass membrane protein</topology>
    </subcellularLocation>
</comment>
<feature type="transmembrane region" description="Helical" evidence="6">
    <location>
        <begin position="262"/>
        <end position="283"/>
    </location>
</feature>
<dbReference type="InterPro" id="IPR020846">
    <property type="entry name" value="MFS_dom"/>
</dbReference>
<dbReference type="PROSITE" id="PS50850">
    <property type="entry name" value="MFS"/>
    <property type="match status" value="1"/>
</dbReference>
<feature type="transmembrane region" description="Helical" evidence="6">
    <location>
        <begin position="295"/>
        <end position="315"/>
    </location>
</feature>
<keyword evidence="4 6" id="KW-1133">Transmembrane helix</keyword>
<evidence type="ECO:0000256" key="6">
    <source>
        <dbReference type="SAM" id="Phobius"/>
    </source>
</evidence>
<organism evidence="8 9">
    <name type="scientific">Sphingopyxis lindanitolerans</name>
    <dbReference type="NCBI Taxonomy" id="2054227"/>
    <lineage>
        <taxon>Bacteria</taxon>
        <taxon>Pseudomonadati</taxon>
        <taxon>Pseudomonadota</taxon>
        <taxon>Alphaproteobacteria</taxon>
        <taxon>Sphingomonadales</taxon>
        <taxon>Sphingomonadaceae</taxon>
        <taxon>Sphingopyxis</taxon>
    </lineage>
</organism>
<feature type="transmembrane region" description="Helical" evidence="6">
    <location>
        <begin position="321"/>
        <end position="343"/>
    </location>
</feature>
<evidence type="ECO:0000256" key="5">
    <source>
        <dbReference type="ARBA" id="ARBA00023136"/>
    </source>
</evidence>
<dbReference type="PANTHER" id="PTHR23505">
    <property type="entry name" value="SPINSTER"/>
    <property type="match status" value="1"/>
</dbReference>
<evidence type="ECO:0000259" key="7">
    <source>
        <dbReference type="PROSITE" id="PS50850"/>
    </source>
</evidence>
<dbReference type="AlphaFoldDB" id="A0A2S8B1S2"/>
<protein>
    <submittedName>
        <fullName evidence="8">MFS transporter</fullName>
    </submittedName>
</protein>
<dbReference type="OrthoDB" id="7497327at2"/>
<feature type="transmembrane region" description="Helical" evidence="6">
    <location>
        <begin position="390"/>
        <end position="408"/>
    </location>
</feature>
<dbReference type="Pfam" id="PF07690">
    <property type="entry name" value="MFS_1"/>
    <property type="match status" value="1"/>
</dbReference>
<dbReference type="GO" id="GO:0016020">
    <property type="term" value="C:membrane"/>
    <property type="evidence" value="ECO:0007669"/>
    <property type="project" value="UniProtKB-SubCell"/>
</dbReference>
<reference evidence="9" key="1">
    <citation type="submission" date="2017-11" db="EMBL/GenBank/DDBJ databases">
        <title>The complete genome sequence of Sphingopyxis pomeranensis sp. nov. strain WS5A3p.</title>
        <authorList>
            <person name="Kaminski M.A."/>
        </authorList>
    </citation>
    <scope>NUCLEOTIDE SEQUENCE [LARGE SCALE GENOMIC DNA]</scope>
    <source>
        <strain evidence="9">WS5A3p</strain>
    </source>
</reference>
<feature type="transmembrane region" description="Helical" evidence="6">
    <location>
        <begin position="355"/>
        <end position="378"/>
    </location>
</feature>
<sequence length="423" mass="44856">MKNNGFGESAGRRYVVVGALGFAYMLNFLDRQLLAILVEPIRAELHLSDTQIGMLSGLMFALFYTLFGIPVAIIADRGNRIRLVAAACGLWSLFTALSGFARGFASLAFARIGVGIGEAGCAPPSFSILSDYFPPEQRGRALALYALGIPAGSFIGAFAGGWIAAEYGWRTAFLALGAVGLAFAPLLPLIVREPQRGRYDAPRETIDQPGIAQTLAFFWHSPLFILTSLGCGLTAFCGYGLLSWTPAYLGRVQGMTLGQISAFFAIASAGSMVLGAWIGAWIADRAGARNPVNYSRLPGFAFLASAPFIVGFGFADSWQASLALLVPALIFTSIHFVPALTLLQNRTPPQYRATVSSILLFLINLIGLGCGPLFVGMMSDGLTPTHGDRALGIALQSLAPFAILAFVCQMAAASQIRKEGHAA</sequence>
<dbReference type="InterPro" id="IPR011701">
    <property type="entry name" value="MFS"/>
</dbReference>
<dbReference type="Proteomes" id="UP000238954">
    <property type="component" value="Chromosome"/>
</dbReference>
<proteinExistence type="predicted"/>
<evidence type="ECO:0000256" key="4">
    <source>
        <dbReference type="ARBA" id="ARBA00022989"/>
    </source>
</evidence>
<dbReference type="SUPFAM" id="SSF103473">
    <property type="entry name" value="MFS general substrate transporter"/>
    <property type="match status" value="1"/>
</dbReference>
<name>A0A2S8B1S2_9SPHN</name>